<evidence type="ECO:0000313" key="3">
    <source>
        <dbReference type="EMBL" id="RKL19711.1"/>
    </source>
</evidence>
<feature type="transmembrane region" description="Helical" evidence="2">
    <location>
        <begin position="902"/>
        <end position="923"/>
    </location>
</feature>
<sequence>MRSSSGLLLVGASSALGQFTRFTNSSTSAVESATTSIGDTTRLETTTISAAPTETEFALNLKSAKLGPGASFYPPPDGDSILLLPGSSSPALARRQGFFIAPAFFTLPFIVPTYFIDPTFVVVWSFTEQFIISRKRAEASDCVLEVLADGVVVAVEPINALSQGTRQLSSNPFKAGETVEFTYRETCGSSSRAIGGIVGNVAAKLAPEGATSTPIPLIPIRTEPTTTTNGESATSNSEDETVIPTETNSEGATTNSEGETVIPTEAATVTNSEGATTSSEGETVIPTEINSEGTTNSEGETVIHTGTATSTISSPSSTATSPAGFPGNIGAFSLFGCVGSTAGFPSFTLAQSSESMDLEACAALCEGRNYFGVYDMVTLDLCDIECPGDDAQFCGGETRSERLRARQNVPDSRLLTVYAAAEAAVTITDSVTQTVTDQETIVTTYTTTVTGALSTATQAVTATLVCFAGKCYSSSSSDVAVYIFIEINGSDFDGQWVYISESCSCAGGQRYIPKFCSGGSCSGIKVYKPQKCHDWYNYNNFFVASDCNTCAQGKFMFQPWENSWGTPDNCNGDVPVCNGYDCPSPHNGGGSQHGGHNGNWNSTAHGGSKGGSQSSHKGGSNSGSKGGYNGGSHPSSNGGTSSGSQGSHGSNGDGSKNTQPSIVPVISGAGKQAIDTLTPIGQTRLSSYHLLYSFQSTHQFQTLESKFSFRKEDGQELDCGKAKITPDLGDGISATLTFVPLAILIVVTLSSWRVNQSSPTYARGLNASSLWSVVLDVTSYLRYLQFAFIAASMSIEYPGFFVPAVSKLSWASLLYWSGPFSNGYMYEGPTGGMYASNASYGLGFMTQMLRYPNMLNTLANSLINLIILTSPIFFLLLISFWIFSRSSSVHSLPFLSILQKAAWTTIGVALCFFSVPLLSYISYDLILVGYLPNYRIGLAIVMLLIILAAGHFLVQVLDDQAGDQLKPPRASQLETNNPNVNFHTLWRILSRHIPHTVPLLQAIGVGGLQDFPLAQLFMLIACEAFIIISHLNSKRSMLVKTSTTIYVSAMRLILLFLTSIFAMPITEATRQWIGYVVLILHGLVILAGFFIKHAWKLHETVFAAEAMDRDSSSHTTGGDSNLVPSIHMDSLDTHSTADLLEYRQAPSREPSTRDFQPDPSIFYRPPRSGATSPAYYAPRPAAVLTNPRSPATDNSSPSTGHFSIDLALSEVAFQPGIDYSFRESDRFYGIDEERVFVSSTSIPDVDTNPGLSSGMRHDETDRSQLKNKLMAGLTNAFTKPRPKAHEKGFQVKRPPRPP</sequence>
<dbReference type="VEuPathDB" id="FungiDB:FOIG_12311"/>
<gene>
    <name evidence="3" type="ORF">BFJ68_g3190</name>
</gene>
<dbReference type="InterPro" id="IPR040241">
    <property type="entry name" value="TRP_Flc/Pkd2-like"/>
</dbReference>
<feature type="compositionally biased region" description="Gly residues" evidence="1">
    <location>
        <begin position="620"/>
        <end position="630"/>
    </location>
</feature>
<feature type="transmembrane region" description="Helical" evidence="2">
    <location>
        <begin position="731"/>
        <end position="749"/>
    </location>
</feature>
<dbReference type="EMBL" id="MRCY01000010">
    <property type="protein sequence ID" value="RKL19711.1"/>
    <property type="molecule type" value="Genomic_DNA"/>
</dbReference>
<feature type="transmembrane region" description="Helical" evidence="2">
    <location>
        <begin position="1043"/>
        <end position="1066"/>
    </location>
</feature>
<evidence type="ECO:0000256" key="1">
    <source>
        <dbReference type="SAM" id="MobiDB-lite"/>
    </source>
</evidence>
<feature type="compositionally biased region" description="Low complexity" evidence="1">
    <location>
        <begin position="631"/>
        <end position="655"/>
    </location>
</feature>
<dbReference type="VEuPathDB" id="FungiDB:FOC4_g10012136"/>
<comment type="caution">
    <text evidence="3">The sequence shown here is derived from an EMBL/GenBank/DDBJ whole genome shotgun (WGS) entry which is preliminary data.</text>
</comment>
<feature type="region of interest" description="Disordered" evidence="1">
    <location>
        <begin position="214"/>
        <end position="257"/>
    </location>
</feature>
<feature type="compositionally biased region" description="Gly residues" evidence="1">
    <location>
        <begin position="588"/>
        <end position="597"/>
    </location>
</feature>
<name>A0A420RRN1_FUSOX</name>
<feature type="transmembrane region" description="Helical" evidence="2">
    <location>
        <begin position="1072"/>
        <end position="1091"/>
    </location>
</feature>
<dbReference type="GO" id="GO:0016020">
    <property type="term" value="C:membrane"/>
    <property type="evidence" value="ECO:0007669"/>
    <property type="project" value="TreeGrafter"/>
</dbReference>
<dbReference type="Proteomes" id="UP000285860">
    <property type="component" value="Unassembled WGS sequence"/>
</dbReference>
<accession>A0A420RRN1</accession>
<dbReference type="PANTHER" id="PTHR31145">
    <property type="entry name" value="INTEGRAL MEMBRANE PROTEIN (AFU_ORTHOLOGUE AFUA_7G01610)"/>
    <property type="match status" value="1"/>
</dbReference>
<dbReference type="VEuPathDB" id="FungiDB:FOZG_14706"/>
<protein>
    <recommendedName>
        <fullName evidence="5">WSC domain-containing protein</fullName>
    </recommendedName>
</protein>
<feature type="compositionally biased region" description="Polar residues" evidence="1">
    <location>
        <begin position="223"/>
        <end position="236"/>
    </location>
</feature>
<dbReference type="VEuPathDB" id="FungiDB:HZS61_000635"/>
<keyword evidence="2" id="KW-0472">Membrane</keyword>
<evidence type="ECO:0000313" key="4">
    <source>
        <dbReference type="Proteomes" id="UP000285860"/>
    </source>
</evidence>
<feature type="compositionally biased region" description="Polar residues" evidence="1">
    <location>
        <begin position="244"/>
        <end position="257"/>
    </location>
</feature>
<evidence type="ECO:0008006" key="5">
    <source>
        <dbReference type="Google" id="ProtNLM"/>
    </source>
</evidence>
<dbReference type="VEuPathDB" id="FungiDB:FOMG_12691"/>
<feature type="region of interest" description="Disordered" evidence="1">
    <location>
        <begin position="1274"/>
        <end position="1298"/>
    </location>
</feature>
<keyword evidence="2" id="KW-1133">Transmembrane helix</keyword>
<dbReference type="VEuPathDB" id="FungiDB:FOZG_06488"/>
<dbReference type="PANTHER" id="PTHR31145:SF8">
    <property type="entry name" value="INTEGRAL MEMBRANE PROTEIN (AFU_ORTHOLOGUE AFUA_2G17475)"/>
    <property type="match status" value="1"/>
</dbReference>
<dbReference type="VEuPathDB" id="FungiDB:FOXG_13003"/>
<keyword evidence="2" id="KW-0812">Transmembrane</keyword>
<dbReference type="VEuPathDB" id="FungiDB:FOMG_17324"/>
<dbReference type="VEuPathDB" id="FungiDB:FOC1_g10001912"/>
<dbReference type="GO" id="GO:0055085">
    <property type="term" value="P:transmembrane transport"/>
    <property type="evidence" value="ECO:0007669"/>
    <property type="project" value="TreeGrafter"/>
</dbReference>
<feature type="region of interest" description="Disordered" evidence="1">
    <location>
        <begin position="1145"/>
        <end position="1175"/>
    </location>
</feature>
<feature type="region of interest" description="Disordered" evidence="1">
    <location>
        <begin position="588"/>
        <end position="663"/>
    </location>
</feature>
<feature type="transmembrane region" description="Helical" evidence="2">
    <location>
        <begin position="858"/>
        <end position="882"/>
    </location>
</feature>
<dbReference type="VEuPathDB" id="FungiDB:FOIG_07495"/>
<dbReference type="VEuPathDB" id="FungiDB:FOC1_g10009133"/>
<proteinExistence type="predicted"/>
<reference evidence="3 4" key="1">
    <citation type="journal article" date="2018" name="Sci. Rep.">
        <title>Characterisation of pathogen-specific regions and novel effector candidates in Fusarium oxysporum f. sp. cepae.</title>
        <authorList>
            <person name="Armitage A.D."/>
            <person name="Taylor A."/>
            <person name="Sobczyk M.K."/>
            <person name="Baxter L."/>
            <person name="Greenfield B.P."/>
            <person name="Bates H.J."/>
            <person name="Wilson F."/>
            <person name="Jackson A.C."/>
            <person name="Ott S."/>
            <person name="Harrison R.J."/>
            <person name="Clarkson J.P."/>
        </authorList>
    </citation>
    <scope>NUCLEOTIDE SEQUENCE [LARGE SCALE GENOMIC DNA]</scope>
    <source>
        <strain evidence="3 4">Fo_A28</strain>
    </source>
</reference>
<dbReference type="VEuPathDB" id="FungiDB:FOXG_08721"/>
<feature type="transmembrane region" description="Helical" evidence="2">
    <location>
        <begin position="935"/>
        <end position="957"/>
    </location>
</feature>
<dbReference type="VEuPathDB" id="FungiDB:FOC4_g10002028"/>
<organism evidence="3 4">
    <name type="scientific">Fusarium oxysporum</name>
    <name type="common">Fusarium vascular wilt</name>
    <dbReference type="NCBI Taxonomy" id="5507"/>
    <lineage>
        <taxon>Eukaryota</taxon>
        <taxon>Fungi</taxon>
        <taxon>Dikarya</taxon>
        <taxon>Ascomycota</taxon>
        <taxon>Pezizomycotina</taxon>
        <taxon>Sordariomycetes</taxon>
        <taxon>Hypocreomycetidae</taxon>
        <taxon>Hypocreales</taxon>
        <taxon>Nectriaceae</taxon>
        <taxon>Fusarium</taxon>
        <taxon>Fusarium oxysporum species complex</taxon>
    </lineage>
</organism>
<feature type="transmembrane region" description="Helical" evidence="2">
    <location>
        <begin position="1013"/>
        <end position="1031"/>
    </location>
</feature>
<dbReference type="VEuPathDB" id="FungiDB:FOXG_00225"/>
<evidence type="ECO:0000256" key="2">
    <source>
        <dbReference type="SAM" id="Phobius"/>
    </source>
</evidence>